<dbReference type="EMBL" id="CP157355">
    <property type="protein sequence ID" value="XBM00709.1"/>
    <property type="molecule type" value="Genomic_DNA"/>
</dbReference>
<dbReference type="PANTHER" id="PTHR33175">
    <property type="entry name" value="DNA-BINDING PROTEIN HU"/>
    <property type="match status" value="1"/>
</dbReference>
<comment type="similarity">
    <text evidence="1 4">Belongs to the bacterial histone-like protein family.</text>
</comment>
<dbReference type="AlphaFoldDB" id="A0AAU7F9V6"/>
<dbReference type="RefSeq" id="WP_348945046.1">
    <property type="nucleotide sequence ID" value="NZ_CP157355.1"/>
</dbReference>
<evidence type="ECO:0000313" key="5">
    <source>
        <dbReference type="EMBL" id="XBM00709.1"/>
    </source>
</evidence>
<gene>
    <name evidence="5" type="ORF">ABHF33_00035</name>
</gene>
<proteinExistence type="inferred from homology"/>
<accession>A0AAU7F9V6</accession>
<dbReference type="GO" id="GO:0003677">
    <property type="term" value="F:DNA binding"/>
    <property type="evidence" value="ECO:0007669"/>
    <property type="project" value="UniProtKB-KW"/>
</dbReference>
<dbReference type="GO" id="GO:0030527">
    <property type="term" value="F:structural constituent of chromatin"/>
    <property type="evidence" value="ECO:0007669"/>
    <property type="project" value="InterPro"/>
</dbReference>
<dbReference type="CDD" id="cd13831">
    <property type="entry name" value="HU"/>
    <property type="match status" value="1"/>
</dbReference>
<dbReference type="PANTHER" id="PTHR33175:SF3">
    <property type="entry name" value="DNA-BINDING PROTEIN HU-BETA"/>
    <property type="match status" value="1"/>
</dbReference>
<dbReference type="PRINTS" id="PR01727">
    <property type="entry name" value="DNABINDINGHU"/>
</dbReference>
<name>A0AAU7F9V6_9NEIS</name>
<reference evidence="5" key="1">
    <citation type="submission" date="2024-05" db="EMBL/GenBank/DDBJ databases">
        <authorList>
            <person name="Yang L."/>
            <person name="Pan L."/>
        </authorList>
    </citation>
    <scope>NUCLEOTIDE SEQUENCE</scope>
    <source>
        <strain evidence="5">FCG-7</strain>
    </source>
</reference>
<dbReference type="InterPro" id="IPR000119">
    <property type="entry name" value="Hist_DNA-bd"/>
</dbReference>
<keyword evidence="2" id="KW-0226">DNA condensation</keyword>
<evidence type="ECO:0000256" key="3">
    <source>
        <dbReference type="ARBA" id="ARBA00023125"/>
    </source>
</evidence>
<dbReference type="Gene3D" id="4.10.520.10">
    <property type="entry name" value="IHF-like DNA-binding proteins"/>
    <property type="match status" value="1"/>
</dbReference>
<dbReference type="SMART" id="SM00411">
    <property type="entry name" value="BHL"/>
    <property type="match status" value="1"/>
</dbReference>
<dbReference type="SUPFAM" id="SSF47729">
    <property type="entry name" value="IHF-like DNA-binding proteins"/>
    <property type="match status" value="1"/>
</dbReference>
<dbReference type="KEGG" id="cmav:ABHF33_00035"/>
<dbReference type="InterPro" id="IPR010992">
    <property type="entry name" value="IHF-like_DNA-bd_dom_sf"/>
</dbReference>
<keyword evidence="3 5" id="KW-0238">DNA-binding</keyword>
<protein>
    <submittedName>
        <fullName evidence="5">HU family DNA-binding protein</fullName>
    </submittedName>
</protein>
<evidence type="ECO:0000256" key="1">
    <source>
        <dbReference type="ARBA" id="ARBA00010529"/>
    </source>
</evidence>
<evidence type="ECO:0000256" key="2">
    <source>
        <dbReference type="ARBA" id="ARBA00023067"/>
    </source>
</evidence>
<evidence type="ECO:0000256" key="4">
    <source>
        <dbReference type="RuleBase" id="RU003939"/>
    </source>
</evidence>
<organism evidence="5">
    <name type="scientific">Chitinibacter mangrovi</name>
    <dbReference type="NCBI Taxonomy" id="3153927"/>
    <lineage>
        <taxon>Bacteria</taxon>
        <taxon>Pseudomonadati</taxon>
        <taxon>Pseudomonadota</taxon>
        <taxon>Betaproteobacteria</taxon>
        <taxon>Neisseriales</taxon>
        <taxon>Chitinibacteraceae</taxon>
        <taxon>Chitinibacter</taxon>
    </lineage>
</organism>
<sequence length="104" mass="10839">MTKTELIAIVHNLASIEHPELSKKSVAALIDTLSEVITATVSGGGDVTLPNVGKIALKARDARVGRNPRTGEAVQIPAKKVLKFTPAKALKDAVASQETAQAAE</sequence>
<dbReference type="Pfam" id="PF00216">
    <property type="entry name" value="Bac_DNA_binding"/>
    <property type="match status" value="1"/>
</dbReference>
<dbReference type="GO" id="GO:0030261">
    <property type="term" value="P:chromosome condensation"/>
    <property type="evidence" value="ECO:0007669"/>
    <property type="project" value="UniProtKB-KW"/>
</dbReference>